<dbReference type="GO" id="GO:0004930">
    <property type="term" value="F:G protein-coupled receptor activity"/>
    <property type="evidence" value="ECO:0007669"/>
    <property type="project" value="InterPro"/>
</dbReference>
<comment type="caution">
    <text evidence="9">The sequence shown here is derived from an EMBL/GenBank/DDBJ whole genome shotgun (WGS) entry which is preliminary data.</text>
</comment>
<evidence type="ECO:0000256" key="5">
    <source>
        <dbReference type="ARBA" id="ARBA00023170"/>
    </source>
</evidence>
<evidence type="ECO:0000259" key="8">
    <source>
        <dbReference type="Pfam" id="PF01094"/>
    </source>
</evidence>
<evidence type="ECO:0000256" key="2">
    <source>
        <dbReference type="ARBA" id="ARBA00022692"/>
    </source>
</evidence>
<gene>
    <name evidence="9" type="ORF">OS493_037237</name>
</gene>
<dbReference type="InterPro" id="IPR001828">
    <property type="entry name" value="ANF_lig-bd_rcpt"/>
</dbReference>
<comment type="subcellular location">
    <subcellularLocation>
        <location evidence="1">Membrane</location>
        <topology evidence="1">Multi-pass membrane protein</topology>
    </subcellularLocation>
</comment>
<evidence type="ECO:0000256" key="4">
    <source>
        <dbReference type="ARBA" id="ARBA00023136"/>
    </source>
</evidence>
<dbReference type="PRINTS" id="PR00248">
    <property type="entry name" value="GPCRMGR"/>
</dbReference>
<dbReference type="Pfam" id="PF01094">
    <property type="entry name" value="ANF_receptor"/>
    <property type="match status" value="1"/>
</dbReference>
<feature type="domain" description="Receptor ligand binding region" evidence="8">
    <location>
        <begin position="95"/>
        <end position="274"/>
    </location>
</feature>
<accession>A0A9W9ZHY9</accession>
<dbReference type="GO" id="GO:0016020">
    <property type="term" value="C:membrane"/>
    <property type="evidence" value="ECO:0007669"/>
    <property type="project" value="UniProtKB-SubCell"/>
</dbReference>
<dbReference type="InterPro" id="IPR000337">
    <property type="entry name" value="GPCR_3"/>
</dbReference>
<sequence>MDKSDNTCFYNVAAAASYTKSQHHYNKARSIILKMSLIYRTSHYIVVIYFWLIAAVQASNREGDLILGGLFPVNFQATASGGQCGELNTKGLGRALSMIFAIEKLNNNSNILPNITLRYDIRMYCENVTEATQMTYDLVTEDGCCRNMAQREMGNKSIVALIGPEESTTVLAIGGFLQIFNVSGISGTTTIPELSPTVKHLYRTVPPDTFRVKAMVDIIEHFNWTYVAAVGIYNSYGKSGVWGLVKEAGERNNSFRIAMTEFITDETQFSVRALMNLLPS</sequence>
<dbReference type="InterPro" id="IPR028082">
    <property type="entry name" value="Peripla_BP_I"/>
</dbReference>
<dbReference type="CDD" id="cd06350">
    <property type="entry name" value="PBP1_GPCR_family_C-like"/>
    <property type="match status" value="1"/>
</dbReference>
<keyword evidence="10" id="KW-1185">Reference proteome</keyword>
<evidence type="ECO:0000313" key="10">
    <source>
        <dbReference type="Proteomes" id="UP001163046"/>
    </source>
</evidence>
<keyword evidence="6" id="KW-0325">Glycoprotein</keyword>
<reference evidence="9" key="1">
    <citation type="submission" date="2023-01" db="EMBL/GenBank/DDBJ databases">
        <title>Genome assembly of the deep-sea coral Lophelia pertusa.</title>
        <authorList>
            <person name="Herrera S."/>
            <person name="Cordes E."/>
        </authorList>
    </citation>
    <scope>NUCLEOTIDE SEQUENCE</scope>
    <source>
        <strain evidence="9">USNM1676648</strain>
        <tissue evidence="9">Polyp</tissue>
    </source>
</reference>
<dbReference type="EMBL" id="MU825941">
    <property type="protein sequence ID" value="KAJ7382083.1"/>
    <property type="molecule type" value="Genomic_DNA"/>
</dbReference>
<dbReference type="InterPro" id="IPR050726">
    <property type="entry name" value="mGluR"/>
</dbReference>
<evidence type="ECO:0000256" key="6">
    <source>
        <dbReference type="ARBA" id="ARBA00023180"/>
    </source>
</evidence>
<proteinExistence type="predicted"/>
<evidence type="ECO:0000256" key="7">
    <source>
        <dbReference type="SAM" id="Phobius"/>
    </source>
</evidence>
<keyword evidence="5" id="KW-0675">Receptor</keyword>
<dbReference type="PANTHER" id="PTHR24060">
    <property type="entry name" value="METABOTROPIC GLUTAMATE RECEPTOR"/>
    <property type="match status" value="1"/>
</dbReference>
<organism evidence="9 10">
    <name type="scientific">Desmophyllum pertusum</name>
    <dbReference type="NCBI Taxonomy" id="174260"/>
    <lineage>
        <taxon>Eukaryota</taxon>
        <taxon>Metazoa</taxon>
        <taxon>Cnidaria</taxon>
        <taxon>Anthozoa</taxon>
        <taxon>Hexacorallia</taxon>
        <taxon>Scleractinia</taxon>
        <taxon>Caryophylliina</taxon>
        <taxon>Caryophylliidae</taxon>
        <taxon>Desmophyllum</taxon>
    </lineage>
</organism>
<protein>
    <recommendedName>
        <fullName evidence="8">Receptor ligand binding region domain-containing protein</fullName>
    </recommendedName>
</protein>
<dbReference type="SUPFAM" id="SSF53822">
    <property type="entry name" value="Periplasmic binding protein-like I"/>
    <property type="match status" value="1"/>
</dbReference>
<evidence type="ECO:0000313" key="9">
    <source>
        <dbReference type="EMBL" id="KAJ7382083.1"/>
    </source>
</evidence>
<dbReference type="AlphaFoldDB" id="A0A9W9ZHY9"/>
<evidence type="ECO:0000256" key="1">
    <source>
        <dbReference type="ARBA" id="ARBA00004141"/>
    </source>
</evidence>
<dbReference type="Gene3D" id="3.40.50.2300">
    <property type="match status" value="1"/>
</dbReference>
<dbReference type="Proteomes" id="UP001163046">
    <property type="component" value="Unassembled WGS sequence"/>
</dbReference>
<evidence type="ECO:0000256" key="3">
    <source>
        <dbReference type="ARBA" id="ARBA00022989"/>
    </source>
</evidence>
<feature type="transmembrane region" description="Helical" evidence="7">
    <location>
        <begin position="37"/>
        <end position="56"/>
    </location>
</feature>
<keyword evidence="4 7" id="KW-0472">Membrane</keyword>
<keyword evidence="2 7" id="KW-0812">Transmembrane</keyword>
<dbReference type="OrthoDB" id="6021048at2759"/>
<name>A0A9W9ZHY9_9CNID</name>
<keyword evidence="3 7" id="KW-1133">Transmembrane helix</keyword>